<evidence type="ECO:0000313" key="10">
    <source>
        <dbReference type="EMBL" id="SHE28164.1"/>
    </source>
</evidence>
<dbReference type="PANTHER" id="PTHR48069:SF3">
    <property type="entry name" value="DIHYDROFOLATE REDUCTASE"/>
    <property type="match status" value="1"/>
</dbReference>
<dbReference type="InterPro" id="IPR024072">
    <property type="entry name" value="DHFR-like_dom_sf"/>
</dbReference>
<keyword evidence="6 7" id="KW-0560">Oxidoreductase</keyword>
<accession>A0A120MK08</accession>
<dbReference type="GO" id="GO:0046452">
    <property type="term" value="P:dihydrofolate metabolic process"/>
    <property type="evidence" value="ECO:0007669"/>
    <property type="project" value="TreeGrafter"/>
</dbReference>
<dbReference type="GO" id="GO:0046654">
    <property type="term" value="P:tetrahydrofolate biosynthetic process"/>
    <property type="evidence" value="ECO:0007669"/>
    <property type="project" value="UniProtKB-UniPathway"/>
</dbReference>
<keyword evidence="5 7" id="KW-0521">NADP</keyword>
<reference evidence="11" key="2">
    <citation type="submission" date="2016-01" db="EMBL/GenBank/DDBJ databases">
        <authorList>
            <person name="Poehlein A."/>
            <person name="Schlien K."/>
            <person name="Gottschalk G."/>
            <person name="Buckel W."/>
            <person name="Daniel R."/>
        </authorList>
    </citation>
    <scope>NUCLEOTIDE SEQUENCE [LARGE SCALE GENOMIC DNA]</scope>
    <source>
        <strain evidence="11">X2</strain>
    </source>
</reference>
<dbReference type="EMBL" id="CP014223">
    <property type="protein sequence ID" value="AMJ39818.1"/>
    <property type="molecule type" value="Genomic_DNA"/>
</dbReference>
<dbReference type="PANTHER" id="PTHR48069">
    <property type="entry name" value="DIHYDROFOLATE REDUCTASE"/>
    <property type="match status" value="1"/>
</dbReference>
<sequence>MNVIVAVDEQWGIGKDGDLLCRISGDMKRFRAITSGNVLILGRKTLESFPNKKPLPNREHIVLTNNLEYQAEGVTLCHSIAEIPSVLESFKEKEIFVAGGESIYEQLLPFCQKAYVTKIHAAFPADTRFPNLDAMPEWEIVEEEEQEENGVKFTFVLYQRKK</sequence>
<evidence type="ECO:0000256" key="2">
    <source>
        <dbReference type="ARBA" id="ARBA00009539"/>
    </source>
</evidence>
<dbReference type="RefSeq" id="WP_066046821.1">
    <property type="nucleotide sequence ID" value="NZ_CP014223.1"/>
</dbReference>
<evidence type="ECO:0000256" key="4">
    <source>
        <dbReference type="ARBA" id="ARBA00022563"/>
    </source>
</evidence>
<dbReference type="InterPro" id="IPR012259">
    <property type="entry name" value="DHFR"/>
</dbReference>
<comment type="similarity">
    <text evidence="2 7">Belongs to the dihydrofolate reductase family.</text>
</comment>
<evidence type="ECO:0000313" key="11">
    <source>
        <dbReference type="Proteomes" id="UP000068026"/>
    </source>
</evidence>
<reference evidence="12" key="3">
    <citation type="submission" date="2016-11" db="EMBL/GenBank/DDBJ databases">
        <authorList>
            <person name="Jaros S."/>
            <person name="Januszkiewicz K."/>
            <person name="Wedrychowicz H."/>
        </authorList>
    </citation>
    <scope>NUCLEOTIDE SEQUENCE [LARGE SCALE GENOMIC DNA]</scope>
    <source>
        <strain evidence="12">DSM 1682</strain>
    </source>
</reference>
<dbReference type="SUPFAM" id="SSF53597">
    <property type="entry name" value="Dihydrofolate reductase-like"/>
    <property type="match status" value="1"/>
</dbReference>
<dbReference type="EC" id="1.5.1.3" evidence="3 7"/>
<protein>
    <recommendedName>
        <fullName evidence="3 7">Dihydrofolate reductase</fullName>
        <ecNumber evidence="3 7">1.5.1.3</ecNumber>
    </recommendedName>
</protein>
<evidence type="ECO:0000259" key="8">
    <source>
        <dbReference type="PROSITE" id="PS51330"/>
    </source>
</evidence>
<evidence type="ECO:0000256" key="6">
    <source>
        <dbReference type="ARBA" id="ARBA00023002"/>
    </source>
</evidence>
<proteinExistence type="inferred from homology"/>
<dbReference type="OrthoDB" id="9804315at2"/>
<dbReference type="PIRSF" id="PIRSF000194">
    <property type="entry name" value="DHFR"/>
    <property type="match status" value="1"/>
</dbReference>
<reference evidence="10" key="4">
    <citation type="submission" date="2016-11" db="EMBL/GenBank/DDBJ databases">
        <authorList>
            <person name="Varghese N."/>
            <person name="Submissions S."/>
        </authorList>
    </citation>
    <scope>NUCLEOTIDE SEQUENCE</scope>
    <source>
        <strain evidence="10">DSM 1682</strain>
    </source>
</reference>
<evidence type="ECO:0000256" key="7">
    <source>
        <dbReference type="PIRNR" id="PIRNR000194"/>
    </source>
</evidence>
<dbReference type="Proteomes" id="UP000068026">
    <property type="component" value="Chromosome"/>
</dbReference>
<dbReference type="KEGG" id="cpro:CPRO_01940"/>
<evidence type="ECO:0000313" key="12">
    <source>
        <dbReference type="Proteomes" id="UP000184204"/>
    </source>
</evidence>
<dbReference type="PROSITE" id="PS51330">
    <property type="entry name" value="DHFR_2"/>
    <property type="match status" value="1"/>
</dbReference>
<reference evidence="9 11" key="1">
    <citation type="journal article" date="2016" name="Genome Announc.">
        <title>Complete Genome Sequence of the Amino Acid-Fermenting Clostridium propionicum X2 (DSM 1682).</title>
        <authorList>
            <person name="Poehlein A."/>
            <person name="Schlien K."/>
            <person name="Chowdhury N.P."/>
            <person name="Gottschalk G."/>
            <person name="Buckel W."/>
            <person name="Daniel R."/>
        </authorList>
    </citation>
    <scope>NUCLEOTIDE SEQUENCE [LARGE SCALE GENOMIC DNA]</scope>
    <source>
        <strain evidence="9 11">X2</strain>
    </source>
</reference>
<dbReference type="GO" id="GO:0046655">
    <property type="term" value="P:folic acid metabolic process"/>
    <property type="evidence" value="ECO:0007669"/>
    <property type="project" value="TreeGrafter"/>
</dbReference>
<dbReference type="Gene3D" id="3.40.430.10">
    <property type="entry name" value="Dihydrofolate Reductase, subunit A"/>
    <property type="match status" value="1"/>
</dbReference>
<keyword evidence="11" id="KW-1185">Reference proteome</keyword>
<dbReference type="AlphaFoldDB" id="A0A120MK08"/>
<comment type="catalytic activity">
    <reaction evidence="7">
        <text>(6S)-5,6,7,8-tetrahydrofolate + NADP(+) = 7,8-dihydrofolate + NADPH + H(+)</text>
        <dbReference type="Rhea" id="RHEA:15009"/>
        <dbReference type="ChEBI" id="CHEBI:15378"/>
        <dbReference type="ChEBI" id="CHEBI:57451"/>
        <dbReference type="ChEBI" id="CHEBI:57453"/>
        <dbReference type="ChEBI" id="CHEBI:57783"/>
        <dbReference type="ChEBI" id="CHEBI:58349"/>
        <dbReference type="EC" id="1.5.1.3"/>
    </reaction>
</comment>
<keyword evidence="4 7" id="KW-0554">One-carbon metabolism</keyword>
<dbReference type="InterPro" id="IPR001796">
    <property type="entry name" value="DHFR_dom"/>
</dbReference>
<evidence type="ECO:0000256" key="1">
    <source>
        <dbReference type="ARBA" id="ARBA00004903"/>
    </source>
</evidence>
<dbReference type="GO" id="GO:0006730">
    <property type="term" value="P:one-carbon metabolic process"/>
    <property type="evidence" value="ECO:0007669"/>
    <property type="project" value="UniProtKB-KW"/>
</dbReference>
<evidence type="ECO:0000313" key="9">
    <source>
        <dbReference type="EMBL" id="AMJ39818.1"/>
    </source>
</evidence>
<evidence type="ECO:0000256" key="5">
    <source>
        <dbReference type="ARBA" id="ARBA00022857"/>
    </source>
</evidence>
<dbReference type="GO" id="GO:0050661">
    <property type="term" value="F:NADP binding"/>
    <property type="evidence" value="ECO:0007669"/>
    <property type="project" value="InterPro"/>
</dbReference>
<comment type="pathway">
    <text evidence="1 7">Cofactor biosynthesis; tetrahydrofolate biosynthesis; 5,6,7,8-tetrahydrofolate from 7,8-dihydrofolate: step 1/1.</text>
</comment>
<gene>
    <name evidence="9" type="primary">dfrA</name>
    <name evidence="9" type="ORF">CPRO_01940</name>
    <name evidence="10" type="ORF">SAMN02745151_00159</name>
</gene>
<dbReference type="CDD" id="cd00209">
    <property type="entry name" value="DHFR"/>
    <property type="match status" value="1"/>
</dbReference>
<name>A0A120MK08_ANAPI</name>
<feature type="domain" description="DHFR" evidence="8">
    <location>
        <begin position="1"/>
        <end position="160"/>
    </location>
</feature>
<dbReference type="Proteomes" id="UP000184204">
    <property type="component" value="Unassembled WGS sequence"/>
</dbReference>
<dbReference type="Pfam" id="PF00186">
    <property type="entry name" value="DHFR_1"/>
    <property type="match status" value="1"/>
</dbReference>
<dbReference type="EMBL" id="FQUA01000001">
    <property type="protein sequence ID" value="SHE28164.1"/>
    <property type="molecule type" value="Genomic_DNA"/>
</dbReference>
<organism evidence="10 12">
    <name type="scientific">Anaerotignum propionicum DSM 1682</name>
    <dbReference type="NCBI Taxonomy" id="991789"/>
    <lineage>
        <taxon>Bacteria</taxon>
        <taxon>Bacillati</taxon>
        <taxon>Bacillota</taxon>
        <taxon>Clostridia</taxon>
        <taxon>Lachnospirales</taxon>
        <taxon>Anaerotignaceae</taxon>
        <taxon>Anaerotignum</taxon>
    </lineage>
</organism>
<comment type="function">
    <text evidence="7">Key enzyme in folate metabolism. Catalyzes an essential reaction for de novo glycine and purine synthesis, and for DNA precursor synthesis.</text>
</comment>
<dbReference type="GO" id="GO:0004146">
    <property type="term" value="F:dihydrofolate reductase activity"/>
    <property type="evidence" value="ECO:0007669"/>
    <property type="project" value="UniProtKB-EC"/>
</dbReference>
<dbReference type="PRINTS" id="PR00070">
    <property type="entry name" value="DHFR"/>
</dbReference>
<evidence type="ECO:0000256" key="3">
    <source>
        <dbReference type="ARBA" id="ARBA00012856"/>
    </source>
</evidence>